<evidence type="ECO:0000313" key="10">
    <source>
        <dbReference type="EMBL" id="REQ55832.1"/>
    </source>
</evidence>
<proteinExistence type="inferred from homology"/>
<comment type="similarity">
    <text evidence="1">Belongs to the archease family.</text>
</comment>
<reference evidence="10" key="4">
    <citation type="submission" date="2018-07" db="EMBL/GenBank/DDBJ databases">
        <authorList>
            <person name="Shah S."/>
            <person name="Brown T."/>
            <person name="Auld S."/>
            <person name="Bratton K."/>
            <person name="Narechania A."/>
            <person name="Mathema B."/>
            <person name="Gandhi N."/>
        </authorList>
    </citation>
    <scope>NUCLEOTIDE SEQUENCE</scope>
    <source>
        <strain evidence="10">32301_S10</strain>
    </source>
</reference>
<gene>
    <name evidence="10" type="ORF">DSJ38_03760</name>
    <name evidence="7" type="ORF">ERS007679_00256</name>
    <name evidence="6" type="ORF">ERS007681_00543</name>
    <name evidence="8" type="ORF">ERS007703_00943</name>
    <name evidence="9" type="ORF">J8J21_18640</name>
</gene>
<evidence type="ECO:0000256" key="3">
    <source>
        <dbReference type="ARBA" id="ARBA00022723"/>
    </source>
</evidence>
<reference evidence="8" key="1">
    <citation type="submission" date="2015-03" db="EMBL/GenBank/DDBJ databases">
        <authorList>
            <person name="Murphy D."/>
        </authorList>
    </citation>
    <scope>NUCLEOTIDE SEQUENCE [LARGE SCALE GENOMIC DNA]</scope>
    <source>
        <strain evidence="8">K00500041</strain>
    </source>
</reference>
<dbReference type="EMBL" id="CFOE01000039">
    <property type="protein sequence ID" value="CFE36522.1"/>
    <property type="molecule type" value="Genomic_DNA"/>
</dbReference>
<keyword evidence="2" id="KW-0819">tRNA processing</keyword>
<dbReference type="SUPFAM" id="SSF69819">
    <property type="entry name" value="MTH1598-like"/>
    <property type="match status" value="1"/>
</dbReference>
<feature type="domain" description="Archease" evidence="5">
    <location>
        <begin position="49"/>
        <end position="179"/>
    </location>
</feature>
<reference evidence="10 14" key="3">
    <citation type="journal article" date="2017" name="N. Engl. J. Med.">
        <title>Transmission of Extensively Drug-Resistant Tuberculosis in South Africa.</title>
        <authorList>
            <person name="Shah N.S."/>
            <person name="Auld S.C."/>
            <person name="Brust J.C."/>
            <person name="Mathema B."/>
            <person name="Ismail N."/>
            <person name="Moodley P."/>
            <person name="Mlisana K."/>
            <person name="Allana S."/>
            <person name="Campbell A."/>
            <person name="Mthiyane T."/>
            <person name="Morris N."/>
            <person name="Mpangase P."/>
            <person name="van der Meulen H."/>
            <person name="Omar S.V."/>
            <person name="Brown T.S."/>
            <person name="Narechania A."/>
            <person name="Shaskina E."/>
            <person name="Kapwata T."/>
            <person name="Kreiswirth B."/>
            <person name="Gandhi N.R."/>
        </authorList>
    </citation>
    <scope>NUCLEOTIDE SEQUENCE [LARGE SCALE GENOMIC DNA]</scope>
    <source>
        <strain evidence="10 14">32301_S10</strain>
    </source>
</reference>
<dbReference type="OMA" id="WSCAVTV"/>
<evidence type="ECO:0000313" key="11">
    <source>
        <dbReference type="Proteomes" id="UP000038802"/>
    </source>
</evidence>
<dbReference type="EMBL" id="CSAE01000068">
    <property type="protein sequence ID" value="COV25118.1"/>
    <property type="molecule type" value="Genomic_DNA"/>
</dbReference>
<evidence type="ECO:0000256" key="2">
    <source>
        <dbReference type="ARBA" id="ARBA00022694"/>
    </source>
</evidence>
<dbReference type="STRING" id="115862.BBG46_13790"/>
<dbReference type="InterPro" id="IPR036820">
    <property type="entry name" value="Archease_dom_sf"/>
</dbReference>
<dbReference type="EMBL" id="QTBD01000048">
    <property type="protein sequence ID" value="REQ55832.1"/>
    <property type="molecule type" value="Genomic_DNA"/>
</dbReference>
<evidence type="ECO:0000313" key="13">
    <source>
        <dbReference type="Proteomes" id="UP000048289"/>
    </source>
</evidence>
<evidence type="ECO:0000256" key="1">
    <source>
        <dbReference type="ARBA" id="ARBA00007963"/>
    </source>
</evidence>
<evidence type="ECO:0000313" key="7">
    <source>
        <dbReference type="EMBL" id="COU73354.1"/>
    </source>
</evidence>
<dbReference type="Proteomes" id="UP000045842">
    <property type="component" value="Unassembled WGS sequence"/>
</dbReference>
<dbReference type="Proteomes" id="UP000671119">
    <property type="component" value="Unassembled WGS sequence"/>
</dbReference>
<dbReference type="EMBL" id="CSAD01000016">
    <property type="protein sequence ID" value="COU73354.1"/>
    <property type="molecule type" value="Genomic_DNA"/>
</dbReference>
<sequence length="179" mass="19566">MLHRDDHINPPRPRGLDVPCARLRATNPLRALARCVQAGKPGTSSGHRSVPHTADLRIEAWAPTRDGCIRQAVLGTVESFLDLESAHAVHTRLRRLTADRDDDLLVAVLEEVIYLLDTVGETPVDLRLRDVDGGVDVTFATTDASTLVQVGAVPKAVSLNELRFSQGRHGWRCAVTLDV</sequence>
<reference evidence="11 12" key="2">
    <citation type="submission" date="2015-03" db="EMBL/GenBank/DDBJ databases">
        <authorList>
            <consortium name="Pathogen Informatics"/>
        </authorList>
    </citation>
    <scope>NUCLEOTIDE SEQUENCE [LARGE SCALE GENOMIC DNA]</scope>
    <source>
        <strain evidence="7 12">G09801536</strain>
        <strain evidence="6 13">G09901357</strain>
        <strain evidence="11">K00500041</strain>
    </source>
</reference>
<dbReference type="Proteomes" id="UP000048289">
    <property type="component" value="Unassembled WGS sequence"/>
</dbReference>
<dbReference type="Pfam" id="PF01951">
    <property type="entry name" value="Archease"/>
    <property type="match status" value="1"/>
</dbReference>
<dbReference type="RefSeq" id="WP_003413614.1">
    <property type="nucleotide sequence ID" value="NZ_AP017901.1"/>
</dbReference>
<dbReference type="Gene3D" id="3.55.10.10">
    <property type="entry name" value="Archease domain"/>
    <property type="match status" value="1"/>
</dbReference>
<organism evidence="7 12">
    <name type="scientific">Mycobacterium tuberculosis</name>
    <dbReference type="NCBI Taxonomy" id="1773"/>
    <lineage>
        <taxon>Bacteria</taxon>
        <taxon>Bacillati</taxon>
        <taxon>Actinomycetota</taxon>
        <taxon>Actinomycetes</taxon>
        <taxon>Mycobacteriales</taxon>
        <taxon>Mycobacteriaceae</taxon>
        <taxon>Mycobacterium</taxon>
        <taxon>Mycobacterium tuberculosis complex</taxon>
    </lineage>
</organism>
<keyword evidence="4" id="KW-0106">Calcium</keyword>
<evidence type="ECO:0000313" key="9">
    <source>
        <dbReference type="EMBL" id="MBP0685088.1"/>
    </source>
</evidence>
<evidence type="ECO:0000313" key="8">
    <source>
        <dbReference type="EMBL" id="COV25118.1"/>
    </source>
</evidence>
<dbReference type="InterPro" id="IPR023572">
    <property type="entry name" value="Archease_dom"/>
</dbReference>
<dbReference type="AlphaFoldDB" id="A0A045IHA5"/>
<reference evidence="9 15" key="5">
    <citation type="submission" date="2021-03" db="EMBL/GenBank/DDBJ databases">
        <title>Whole Genome Sequencing of Mycobacterium tuberculosis clinical isolates from Arunachal Pradesh, India.</title>
        <authorList>
            <person name="Singh S."/>
            <person name="Mudliar S.R."/>
            <person name="Kulsum U."/>
            <person name="Rufai S.B."/>
            <person name="Singh P.K."/>
            <person name="Umpo M."/>
            <person name="Nyori M."/>
        </authorList>
    </citation>
    <scope>NUCLEOTIDE SEQUENCE [LARGE SCALE GENOMIC DNA]</scope>
    <source>
        <strain evidence="9 15">OMICS/BPL/0142/20/SP</strain>
    </source>
</reference>
<dbReference type="GO" id="GO:0046872">
    <property type="term" value="F:metal ion binding"/>
    <property type="evidence" value="ECO:0007669"/>
    <property type="project" value="UniProtKB-KW"/>
</dbReference>
<dbReference type="EMBL" id="JAGIZI010000039">
    <property type="protein sequence ID" value="MBP0685088.1"/>
    <property type="molecule type" value="Genomic_DNA"/>
</dbReference>
<accession>A0A045IHA5</accession>
<evidence type="ECO:0000313" key="14">
    <source>
        <dbReference type="Proteomes" id="UP000256381"/>
    </source>
</evidence>
<evidence type="ECO:0000259" key="5">
    <source>
        <dbReference type="Pfam" id="PF01951"/>
    </source>
</evidence>
<evidence type="ECO:0000256" key="4">
    <source>
        <dbReference type="ARBA" id="ARBA00022837"/>
    </source>
</evidence>
<evidence type="ECO:0000313" key="12">
    <source>
        <dbReference type="Proteomes" id="UP000045842"/>
    </source>
</evidence>
<dbReference type="SMR" id="A0A045IHA5"/>
<dbReference type="Proteomes" id="UP000038802">
    <property type="component" value="Unassembled WGS sequence"/>
</dbReference>
<keyword evidence="3" id="KW-0479">Metal-binding</keyword>
<dbReference type="GO" id="GO:0008033">
    <property type="term" value="P:tRNA processing"/>
    <property type="evidence" value="ECO:0007669"/>
    <property type="project" value="UniProtKB-KW"/>
</dbReference>
<evidence type="ECO:0000313" key="6">
    <source>
        <dbReference type="EMBL" id="CFE36522.1"/>
    </source>
</evidence>
<evidence type="ECO:0000313" key="15">
    <source>
        <dbReference type="Proteomes" id="UP000671119"/>
    </source>
</evidence>
<dbReference type="PATRIC" id="fig|1773.2408.peg.1466"/>
<name>A0A045IHA5_MYCTX</name>
<protein>
    <submittedName>
        <fullName evidence="9">Archease</fullName>
    </submittedName>
</protein>
<dbReference type="Proteomes" id="UP000256381">
    <property type="component" value="Unassembled WGS sequence"/>
</dbReference>